<dbReference type="SUPFAM" id="SSF103025">
    <property type="entry name" value="Folate-binding domain"/>
    <property type="match status" value="1"/>
</dbReference>
<keyword evidence="2" id="KW-1185">Reference proteome</keyword>
<dbReference type="InterPro" id="IPR027266">
    <property type="entry name" value="TrmE/GcvT-like"/>
</dbReference>
<dbReference type="Gene3D" id="3.30.70.1520">
    <property type="entry name" value="Heterotetrameric sarcosine oxidase"/>
    <property type="match status" value="1"/>
</dbReference>
<evidence type="ECO:0000313" key="2">
    <source>
        <dbReference type="Proteomes" id="UP000675409"/>
    </source>
</evidence>
<name>A0ABS1LQL6_9MICO</name>
<reference evidence="1 2" key="1">
    <citation type="journal article" date="2021" name="Arch. Microbiol.">
        <title>Myceligenerans indicum sp. nov., an actinobacterium isolated from mangrove sediment of Sundarbans, India.</title>
        <authorList>
            <person name="Asha K."/>
            <person name="Bhadury P."/>
        </authorList>
    </citation>
    <scope>NUCLEOTIDE SEQUENCE [LARGE SCALE GENOMIC DNA]</scope>
    <source>
        <strain evidence="1 2">I2</strain>
    </source>
</reference>
<gene>
    <name evidence="1" type="ORF">HGK34_18905</name>
</gene>
<dbReference type="InterPro" id="IPR007375">
    <property type="entry name" value="SoxG"/>
</dbReference>
<accession>A0ABS1LQL6</accession>
<protein>
    <submittedName>
        <fullName evidence="1">Sarcosine oxidase subunit gamma</fullName>
    </submittedName>
</protein>
<dbReference type="Proteomes" id="UP000675409">
    <property type="component" value="Unassembled WGS sequence"/>
</dbReference>
<evidence type="ECO:0000313" key="1">
    <source>
        <dbReference type="EMBL" id="MBL0888328.1"/>
    </source>
</evidence>
<proteinExistence type="predicted"/>
<comment type="caution">
    <text evidence="1">The sequence shown here is derived from an EMBL/GenBank/DDBJ whole genome shotgun (WGS) entry which is preliminary data.</text>
</comment>
<dbReference type="RefSeq" id="WP_201850285.1">
    <property type="nucleotide sequence ID" value="NZ_JABBYC010000052.1"/>
</dbReference>
<dbReference type="Gene3D" id="3.30.1360.120">
    <property type="entry name" value="Probable tRNA modification gtpase trme, domain 1"/>
    <property type="match status" value="1"/>
</dbReference>
<organism evidence="1 2">
    <name type="scientific">Myceligenerans indicum</name>
    <dbReference type="NCBI Taxonomy" id="2593663"/>
    <lineage>
        <taxon>Bacteria</taxon>
        <taxon>Bacillati</taxon>
        <taxon>Actinomycetota</taxon>
        <taxon>Actinomycetes</taxon>
        <taxon>Micrococcales</taxon>
        <taxon>Promicromonosporaceae</taxon>
        <taxon>Myceligenerans</taxon>
    </lineage>
</organism>
<sequence length="194" mass="20867">MADLTTLRRSPLTHLADRMAAASVSVTVSLSEVPFLGMVSLRVEPSTPAATRVADVLGAPLPTGCGETTGDDDRRALWLGPDEWLVVTTGDPVVLTRELDAALGEDPGLALDVSANRTVVELAGPRARTVLEKGCPVDLHRRSFVPGRAVATTLARVPVLLWQTGHDAYRLLPRSSFADYVARWLLDAMREFNG</sequence>
<dbReference type="EMBL" id="JABBYC010000052">
    <property type="protein sequence ID" value="MBL0888328.1"/>
    <property type="molecule type" value="Genomic_DNA"/>
</dbReference>
<dbReference type="Pfam" id="PF04268">
    <property type="entry name" value="SoxG"/>
    <property type="match status" value="1"/>
</dbReference>